<feature type="region of interest" description="Disordered" evidence="1">
    <location>
        <begin position="1"/>
        <end position="36"/>
    </location>
</feature>
<evidence type="ECO:0000256" key="1">
    <source>
        <dbReference type="SAM" id="MobiDB-lite"/>
    </source>
</evidence>
<keyword evidence="3" id="KW-1185">Reference proteome</keyword>
<sequence>MQPLSPRKRGVALTSGPHSADRRNRVTDTDRRRSVEGRDHRGVVFVGKLRPLAVLQCVQDLRLQNGKCVASLYRSRPCKRVNDASDGNNTQTQNLESGSKQSQANNFIRRSLQLTVYCFKQFCAFSNEIRRNLESKAKSLLNCSLKS</sequence>
<feature type="compositionally biased region" description="Basic and acidic residues" evidence="1">
    <location>
        <begin position="19"/>
        <end position="36"/>
    </location>
</feature>
<proteinExistence type="predicted"/>
<name>A0AAV7PJ01_PLEWA</name>
<protein>
    <submittedName>
        <fullName evidence="2">Uncharacterized protein</fullName>
    </submittedName>
</protein>
<dbReference type="AlphaFoldDB" id="A0AAV7PJ01"/>
<gene>
    <name evidence="2" type="ORF">NDU88_005597</name>
</gene>
<comment type="caution">
    <text evidence="2">The sequence shown here is derived from an EMBL/GenBank/DDBJ whole genome shotgun (WGS) entry which is preliminary data.</text>
</comment>
<dbReference type="Proteomes" id="UP001066276">
    <property type="component" value="Chromosome 7"/>
</dbReference>
<feature type="compositionally biased region" description="Basic residues" evidence="1">
    <location>
        <begin position="1"/>
        <end position="10"/>
    </location>
</feature>
<reference evidence="2" key="1">
    <citation type="journal article" date="2022" name="bioRxiv">
        <title>Sequencing and chromosome-scale assembly of the giantPleurodeles waltlgenome.</title>
        <authorList>
            <person name="Brown T."/>
            <person name="Elewa A."/>
            <person name="Iarovenko S."/>
            <person name="Subramanian E."/>
            <person name="Araus A.J."/>
            <person name="Petzold A."/>
            <person name="Susuki M."/>
            <person name="Suzuki K.-i.T."/>
            <person name="Hayashi T."/>
            <person name="Toyoda A."/>
            <person name="Oliveira C."/>
            <person name="Osipova E."/>
            <person name="Leigh N.D."/>
            <person name="Simon A."/>
            <person name="Yun M.H."/>
        </authorList>
    </citation>
    <scope>NUCLEOTIDE SEQUENCE</scope>
    <source>
        <strain evidence="2">20211129_DDA</strain>
        <tissue evidence="2">Liver</tissue>
    </source>
</reference>
<evidence type="ECO:0000313" key="2">
    <source>
        <dbReference type="EMBL" id="KAJ1127194.1"/>
    </source>
</evidence>
<accession>A0AAV7PJ01</accession>
<dbReference type="EMBL" id="JANPWB010000011">
    <property type="protein sequence ID" value="KAJ1127194.1"/>
    <property type="molecule type" value="Genomic_DNA"/>
</dbReference>
<evidence type="ECO:0000313" key="3">
    <source>
        <dbReference type="Proteomes" id="UP001066276"/>
    </source>
</evidence>
<organism evidence="2 3">
    <name type="scientific">Pleurodeles waltl</name>
    <name type="common">Iberian ribbed newt</name>
    <dbReference type="NCBI Taxonomy" id="8319"/>
    <lineage>
        <taxon>Eukaryota</taxon>
        <taxon>Metazoa</taxon>
        <taxon>Chordata</taxon>
        <taxon>Craniata</taxon>
        <taxon>Vertebrata</taxon>
        <taxon>Euteleostomi</taxon>
        <taxon>Amphibia</taxon>
        <taxon>Batrachia</taxon>
        <taxon>Caudata</taxon>
        <taxon>Salamandroidea</taxon>
        <taxon>Salamandridae</taxon>
        <taxon>Pleurodelinae</taxon>
        <taxon>Pleurodeles</taxon>
    </lineage>
</organism>
<feature type="region of interest" description="Disordered" evidence="1">
    <location>
        <begin position="81"/>
        <end position="102"/>
    </location>
</feature>
<feature type="compositionally biased region" description="Polar residues" evidence="1">
    <location>
        <begin position="85"/>
        <end position="102"/>
    </location>
</feature>